<dbReference type="GO" id="GO:0005765">
    <property type="term" value="C:lysosomal membrane"/>
    <property type="evidence" value="ECO:0007669"/>
    <property type="project" value="UniProtKB-SubCell"/>
</dbReference>
<dbReference type="Gene3D" id="2.40.160.110">
    <property type="match status" value="1"/>
</dbReference>
<evidence type="ECO:0000256" key="10">
    <source>
        <dbReference type="SAM" id="Phobius"/>
    </source>
</evidence>
<dbReference type="Ensembl" id="ENSHCOT00000015174.1">
    <property type="protein sequence ID" value="ENSHCOP00000009123.1"/>
    <property type="gene ID" value="ENSHCOG00000011518.1"/>
</dbReference>
<evidence type="ECO:0000259" key="11">
    <source>
        <dbReference type="Pfam" id="PF01299"/>
    </source>
</evidence>
<dbReference type="PRINTS" id="PR00336">
    <property type="entry name" value="LYSASSOCTDMP"/>
</dbReference>
<dbReference type="InterPro" id="IPR002000">
    <property type="entry name" value="Lysosome-assoc_membr_glycop"/>
</dbReference>
<feature type="domain" description="Lysosome-associated membrane glycoprotein 2-like luminal" evidence="11">
    <location>
        <begin position="118"/>
        <end position="250"/>
    </location>
</feature>
<accession>A0A3Q2XVS8</accession>
<reference evidence="12" key="1">
    <citation type="submission" date="2025-08" db="UniProtKB">
        <authorList>
            <consortium name="Ensembl"/>
        </authorList>
    </citation>
    <scope>IDENTIFICATION</scope>
</reference>
<comment type="subcellular location">
    <subcellularLocation>
        <location evidence="1">Endosome membrane</location>
        <topology evidence="1">Single-pass type I membrane protein</topology>
    </subcellularLocation>
    <subcellularLocation>
        <location evidence="8">Lysosome membrane</location>
        <topology evidence="8">Single-pass type I membrane protein</topology>
    </subcellularLocation>
</comment>
<evidence type="ECO:0000313" key="13">
    <source>
        <dbReference type="Proteomes" id="UP000264820"/>
    </source>
</evidence>
<keyword evidence="3" id="KW-0732">Signal</keyword>
<feature type="disulfide bond" evidence="8">
    <location>
        <begin position="225"/>
        <end position="262"/>
    </location>
</feature>
<evidence type="ECO:0000256" key="6">
    <source>
        <dbReference type="ARBA" id="ARBA00023136"/>
    </source>
</evidence>
<feature type="transmembrane region" description="Helical" evidence="10">
    <location>
        <begin position="269"/>
        <end position="292"/>
    </location>
</feature>
<evidence type="ECO:0000256" key="4">
    <source>
        <dbReference type="ARBA" id="ARBA00022753"/>
    </source>
</evidence>
<dbReference type="GO" id="GO:0072594">
    <property type="term" value="P:establishment of protein localization to organelle"/>
    <property type="evidence" value="ECO:0007669"/>
    <property type="project" value="TreeGrafter"/>
</dbReference>
<dbReference type="GeneTree" id="ENSGT00950000182899"/>
<evidence type="ECO:0000256" key="8">
    <source>
        <dbReference type="PROSITE-ProRule" id="PRU00740"/>
    </source>
</evidence>
<keyword evidence="8" id="KW-0458">Lysosome</keyword>
<evidence type="ECO:0000256" key="7">
    <source>
        <dbReference type="ARBA" id="ARBA00023180"/>
    </source>
</evidence>
<dbReference type="GO" id="GO:0005886">
    <property type="term" value="C:plasma membrane"/>
    <property type="evidence" value="ECO:0007669"/>
    <property type="project" value="TreeGrafter"/>
</dbReference>
<dbReference type="PANTHER" id="PTHR11506">
    <property type="entry name" value="LYSOSOME-ASSOCIATED MEMBRANE GLYCOPROTEIN"/>
    <property type="match status" value="1"/>
</dbReference>
<keyword evidence="5 10" id="KW-1133">Transmembrane helix</keyword>
<dbReference type="Proteomes" id="UP000264820">
    <property type="component" value="Unplaced"/>
</dbReference>
<keyword evidence="13" id="KW-1185">Reference proteome</keyword>
<name>A0A3Q2XVS8_HIPCM</name>
<proteinExistence type="inferred from homology"/>
<sequence>MTKLSLNPSITHAPLPSSPVFSFEALSLKHDGKPPVTVSPAEEFFPKSEPDPTVKPTTAPAKPTTAPAKPTPPPANATTDPVPTPTNASIAPAPITSTTVAPPTMTPVKPTPPADLSAGDYRLMKGKAVCLMAHVALQVRLVTPEASGTFIVQPNKTRATGECQENKANLTLVFQEGFITFMFNKKNYLKEEVDLTRLFLFSGHYAATNHSLRAFPAKIGHSYSCRSESVYMGNGLYMDVKDDRMQGFNLTKSNEFGVTDHCVADQPDYSVAIGVGVTLLVLVLVVLAVYLLGRKRRTDGYQSL</sequence>
<dbReference type="Pfam" id="PF01299">
    <property type="entry name" value="Lamp2-like_luminal"/>
    <property type="match status" value="1"/>
</dbReference>
<comment type="caution">
    <text evidence="8">Lacks conserved residue(s) required for the propagation of feature annotation.</text>
</comment>
<evidence type="ECO:0000313" key="12">
    <source>
        <dbReference type="Ensembl" id="ENSHCOP00000009123.1"/>
    </source>
</evidence>
<dbReference type="STRING" id="109280.ENSHCOP00000009123"/>
<evidence type="ECO:0000256" key="2">
    <source>
        <dbReference type="ARBA" id="ARBA00022692"/>
    </source>
</evidence>
<protein>
    <submittedName>
        <fullName evidence="12">Lysosome-associated membrane glycoprotein 3-like</fullName>
    </submittedName>
</protein>
<reference evidence="12" key="2">
    <citation type="submission" date="2025-09" db="UniProtKB">
        <authorList>
            <consortium name="Ensembl"/>
        </authorList>
    </citation>
    <scope>IDENTIFICATION</scope>
</reference>
<evidence type="ECO:0000256" key="1">
    <source>
        <dbReference type="ARBA" id="ARBA00004530"/>
    </source>
</evidence>
<evidence type="ECO:0000256" key="9">
    <source>
        <dbReference type="SAM" id="MobiDB-lite"/>
    </source>
</evidence>
<comment type="similarity">
    <text evidence="8">Belongs to the LAMP family.</text>
</comment>
<dbReference type="InterPro" id="IPR048528">
    <property type="entry name" value="Lamp2-like_luminal"/>
</dbReference>
<feature type="compositionally biased region" description="Low complexity" evidence="9">
    <location>
        <begin position="54"/>
        <end position="68"/>
    </location>
</feature>
<feature type="region of interest" description="Disordered" evidence="9">
    <location>
        <begin position="30"/>
        <end position="113"/>
    </location>
</feature>
<dbReference type="PANTHER" id="PTHR11506:SF2">
    <property type="entry name" value="MACROSIALIN"/>
    <property type="match status" value="1"/>
</dbReference>
<keyword evidence="8" id="KW-1015">Disulfide bond</keyword>
<keyword evidence="4" id="KW-0967">Endosome</keyword>
<keyword evidence="2 8" id="KW-0812">Transmembrane</keyword>
<feature type="compositionally biased region" description="Low complexity" evidence="9">
    <location>
        <begin position="96"/>
        <end position="108"/>
    </location>
</feature>
<keyword evidence="7" id="KW-0325">Glycoprotein</keyword>
<dbReference type="AlphaFoldDB" id="A0A3Q2XVS8"/>
<organism evidence="12 13">
    <name type="scientific">Hippocampus comes</name>
    <name type="common">Tiger tail seahorse</name>
    <dbReference type="NCBI Taxonomy" id="109280"/>
    <lineage>
        <taxon>Eukaryota</taxon>
        <taxon>Metazoa</taxon>
        <taxon>Chordata</taxon>
        <taxon>Craniata</taxon>
        <taxon>Vertebrata</taxon>
        <taxon>Euteleostomi</taxon>
        <taxon>Actinopterygii</taxon>
        <taxon>Neopterygii</taxon>
        <taxon>Teleostei</taxon>
        <taxon>Neoteleostei</taxon>
        <taxon>Acanthomorphata</taxon>
        <taxon>Syngnathiaria</taxon>
        <taxon>Syngnathiformes</taxon>
        <taxon>Syngnathoidei</taxon>
        <taxon>Syngnathidae</taxon>
        <taxon>Hippocampus</taxon>
    </lineage>
</organism>
<keyword evidence="6 8" id="KW-0472">Membrane</keyword>
<evidence type="ECO:0000256" key="5">
    <source>
        <dbReference type="ARBA" id="ARBA00022989"/>
    </source>
</evidence>
<dbReference type="GO" id="GO:0031902">
    <property type="term" value="C:late endosome membrane"/>
    <property type="evidence" value="ECO:0007669"/>
    <property type="project" value="TreeGrafter"/>
</dbReference>
<feature type="compositionally biased region" description="Low complexity" evidence="9">
    <location>
        <begin position="76"/>
        <end position="88"/>
    </location>
</feature>
<evidence type="ECO:0000256" key="3">
    <source>
        <dbReference type="ARBA" id="ARBA00022729"/>
    </source>
</evidence>
<dbReference type="PROSITE" id="PS51407">
    <property type="entry name" value="LAMP_3"/>
    <property type="match status" value="1"/>
</dbReference>